<protein>
    <submittedName>
        <fullName evidence="1">Uncharacterized protein</fullName>
    </submittedName>
</protein>
<evidence type="ECO:0000313" key="2">
    <source>
        <dbReference type="Proteomes" id="UP001497680"/>
    </source>
</evidence>
<gene>
    <name evidence="1" type="ORF">F4821DRAFT_228716</name>
</gene>
<evidence type="ECO:0000313" key="1">
    <source>
        <dbReference type="EMBL" id="KAI6090646.1"/>
    </source>
</evidence>
<proteinExistence type="predicted"/>
<keyword evidence="2" id="KW-1185">Reference proteome</keyword>
<reference evidence="1 2" key="1">
    <citation type="journal article" date="2022" name="New Phytol.">
        <title>Ecological generalism drives hyperdiversity of secondary metabolite gene clusters in xylarialean endophytes.</title>
        <authorList>
            <person name="Franco M.E.E."/>
            <person name="Wisecaver J.H."/>
            <person name="Arnold A.E."/>
            <person name="Ju Y.M."/>
            <person name="Slot J.C."/>
            <person name="Ahrendt S."/>
            <person name="Moore L.P."/>
            <person name="Eastman K.E."/>
            <person name="Scott K."/>
            <person name="Konkel Z."/>
            <person name="Mondo S.J."/>
            <person name="Kuo A."/>
            <person name="Hayes R.D."/>
            <person name="Haridas S."/>
            <person name="Andreopoulos B."/>
            <person name="Riley R."/>
            <person name="LaButti K."/>
            <person name="Pangilinan J."/>
            <person name="Lipzen A."/>
            <person name="Amirebrahimi M."/>
            <person name="Yan J."/>
            <person name="Adam C."/>
            <person name="Keymanesh K."/>
            <person name="Ng V."/>
            <person name="Louie K."/>
            <person name="Northen T."/>
            <person name="Drula E."/>
            <person name="Henrissat B."/>
            <person name="Hsieh H.M."/>
            <person name="Youens-Clark K."/>
            <person name="Lutzoni F."/>
            <person name="Miadlikowska J."/>
            <person name="Eastwood D.C."/>
            <person name="Hamelin R.C."/>
            <person name="Grigoriev I.V."/>
            <person name="U'Ren J.M."/>
        </authorList>
    </citation>
    <scope>NUCLEOTIDE SEQUENCE [LARGE SCALE GENOMIC DNA]</scope>
    <source>
        <strain evidence="1 2">ER1909</strain>
    </source>
</reference>
<organism evidence="1 2">
    <name type="scientific">Hypoxylon rubiginosum</name>
    <dbReference type="NCBI Taxonomy" id="110542"/>
    <lineage>
        <taxon>Eukaryota</taxon>
        <taxon>Fungi</taxon>
        <taxon>Dikarya</taxon>
        <taxon>Ascomycota</taxon>
        <taxon>Pezizomycotina</taxon>
        <taxon>Sordariomycetes</taxon>
        <taxon>Xylariomycetidae</taxon>
        <taxon>Xylariales</taxon>
        <taxon>Hypoxylaceae</taxon>
        <taxon>Hypoxylon</taxon>
    </lineage>
</organism>
<name>A0ACC0DD04_9PEZI</name>
<dbReference type="EMBL" id="MU394290">
    <property type="protein sequence ID" value="KAI6090646.1"/>
    <property type="molecule type" value="Genomic_DNA"/>
</dbReference>
<sequence length="446" mass="50564">MDRVPPELLLQIFEFLDSAAPSQTRLHDQPSYGMLEVEDQLSLRLKSVSLVCKTWRTLVLSKLFRHIQWKPKMSSLRAFTLNPIPLLRFMEDNKLDRSVTTFTLIVDFVDKDADVRPIAPEIRAVDLEWLWDQLFSVIDPLRFTIIAPPTTLAAFMSRMLFLDDAWSFNIPYHILSLGRATRGPLREKSSSSHIETHLSDLHVSGPELSTASASQPSPAAASSSTSCSTRNRKPPACPLFTIRPWTSLLLNEGSSIKVYRTYEFFFRRPPSMLGALLGGEEYPNNASLIPSTVTDFNYVAIFPLSSHFETLLRHLPRVDRLFVQLTPEPGNQILQDEEEMKHVDMADLWMERNTAYSSLIREMTMEGEQSGNWAELRVFESGDVADREAWDMAVRFVERNEFEGWRVERDGVFVKDDEDGNPPDAEQDVDGHAGAAGSSGGQLLER</sequence>
<dbReference type="Proteomes" id="UP001497680">
    <property type="component" value="Unassembled WGS sequence"/>
</dbReference>
<accession>A0ACC0DD04</accession>
<comment type="caution">
    <text evidence="1">The sequence shown here is derived from an EMBL/GenBank/DDBJ whole genome shotgun (WGS) entry which is preliminary data.</text>
</comment>